<protein>
    <submittedName>
        <fullName evidence="2">Methyltransferase domain-containing protein</fullName>
    </submittedName>
</protein>
<keyword evidence="3" id="KW-1185">Reference proteome</keyword>
<dbReference type="CDD" id="cd02440">
    <property type="entry name" value="AdoMet_MTases"/>
    <property type="match status" value="1"/>
</dbReference>
<organism evidence="2 3">
    <name type="scientific">Tessaracoccus defluvii</name>
    <dbReference type="NCBI Taxonomy" id="1285901"/>
    <lineage>
        <taxon>Bacteria</taxon>
        <taxon>Bacillati</taxon>
        <taxon>Actinomycetota</taxon>
        <taxon>Actinomycetes</taxon>
        <taxon>Propionibacteriales</taxon>
        <taxon>Propionibacteriaceae</taxon>
        <taxon>Tessaracoccus</taxon>
    </lineage>
</organism>
<evidence type="ECO:0000313" key="3">
    <source>
        <dbReference type="Proteomes" id="UP000516117"/>
    </source>
</evidence>
<keyword evidence="2" id="KW-0808">Transferase</keyword>
<reference evidence="2 3" key="1">
    <citation type="submission" date="2020-08" db="EMBL/GenBank/DDBJ databases">
        <title>Genome sequence of Tessaracoccus defluvii JCM 17540T.</title>
        <authorList>
            <person name="Hyun D.-W."/>
            <person name="Bae J.-W."/>
        </authorList>
    </citation>
    <scope>NUCLEOTIDE SEQUENCE [LARGE SCALE GENOMIC DNA]</scope>
    <source>
        <strain evidence="2 3">JCM 17540</strain>
    </source>
</reference>
<sequence>MVRLTRASLAGTGAEVAVGDASAPDLPAASFDVVASSLVLFLPDPRAALARWVALLCPGGRIGVTTFGAQSALWRELDGLLRPWMPPLDPRSAGPDGPFASDGAMESALATAGAMGVTTETWRMSLTFEGVADWLRFTRSVGQRAAWDAMTHDEAERVTDAAARMITEGADGSGGTIVWQDVRCTLGGR</sequence>
<dbReference type="KEGG" id="tdf:H9L22_15390"/>
<dbReference type="SUPFAM" id="SSF53335">
    <property type="entry name" value="S-adenosyl-L-methionine-dependent methyltransferases"/>
    <property type="match status" value="1"/>
</dbReference>
<keyword evidence="2" id="KW-0489">Methyltransferase</keyword>
<proteinExistence type="predicted"/>
<dbReference type="Pfam" id="PF08241">
    <property type="entry name" value="Methyltransf_11"/>
    <property type="match status" value="1"/>
</dbReference>
<dbReference type="Proteomes" id="UP000516117">
    <property type="component" value="Chromosome"/>
</dbReference>
<gene>
    <name evidence="2" type="ORF">H9L22_15390</name>
</gene>
<dbReference type="AlphaFoldDB" id="A0A7H0H4S8"/>
<dbReference type="InterPro" id="IPR029063">
    <property type="entry name" value="SAM-dependent_MTases_sf"/>
</dbReference>
<dbReference type="Gene3D" id="3.40.50.150">
    <property type="entry name" value="Vaccinia Virus protein VP39"/>
    <property type="match status" value="1"/>
</dbReference>
<dbReference type="GO" id="GO:0032259">
    <property type="term" value="P:methylation"/>
    <property type="evidence" value="ECO:0007669"/>
    <property type="project" value="UniProtKB-KW"/>
</dbReference>
<evidence type="ECO:0000313" key="2">
    <source>
        <dbReference type="EMBL" id="QNP55544.1"/>
    </source>
</evidence>
<dbReference type="GO" id="GO:0008757">
    <property type="term" value="F:S-adenosylmethionine-dependent methyltransferase activity"/>
    <property type="evidence" value="ECO:0007669"/>
    <property type="project" value="InterPro"/>
</dbReference>
<dbReference type="InterPro" id="IPR013216">
    <property type="entry name" value="Methyltransf_11"/>
</dbReference>
<dbReference type="EMBL" id="CP060789">
    <property type="protein sequence ID" value="QNP55544.1"/>
    <property type="molecule type" value="Genomic_DNA"/>
</dbReference>
<evidence type="ECO:0000259" key="1">
    <source>
        <dbReference type="Pfam" id="PF08241"/>
    </source>
</evidence>
<feature type="domain" description="Methyltransferase type 11" evidence="1">
    <location>
        <begin position="6"/>
        <end position="62"/>
    </location>
</feature>
<accession>A0A7H0H4S8</accession>
<name>A0A7H0H4S8_9ACTN</name>